<evidence type="ECO:0000256" key="4">
    <source>
        <dbReference type="ARBA" id="ARBA00022833"/>
    </source>
</evidence>
<reference evidence="8" key="3">
    <citation type="journal article" date="2017" name="Nature">
        <title>Genome sequence of the progenitor of the wheat D genome Aegilops tauschii.</title>
        <authorList>
            <person name="Luo M.C."/>
            <person name="Gu Y.Q."/>
            <person name="Puiu D."/>
            <person name="Wang H."/>
            <person name="Twardziok S.O."/>
            <person name="Deal K.R."/>
            <person name="Huo N."/>
            <person name="Zhu T."/>
            <person name="Wang L."/>
            <person name="Wang Y."/>
            <person name="McGuire P.E."/>
            <person name="Liu S."/>
            <person name="Long H."/>
            <person name="Ramasamy R.K."/>
            <person name="Rodriguez J.C."/>
            <person name="Van S.L."/>
            <person name="Yuan L."/>
            <person name="Wang Z."/>
            <person name="Xia Z."/>
            <person name="Xiao L."/>
            <person name="Anderson O.D."/>
            <person name="Ouyang S."/>
            <person name="Liang Y."/>
            <person name="Zimin A.V."/>
            <person name="Pertea G."/>
            <person name="Qi P."/>
            <person name="Bennetzen J.L."/>
            <person name="Dai X."/>
            <person name="Dawson M.W."/>
            <person name="Muller H.G."/>
            <person name="Kugler K."/>
            <person name="Rivarola-Duarte L."/>
            <person name="Spannagl M."/>
            <person name="Mayer K.F.X."/>
            <person name="Lu F.H."/>
            <person name="Bevan M.W."/>
            <person name="Leroy P."/>
            <person name="Li P."/>
            <person name="You F.M."/>
            <person name="Sun Q."/>
            <person name="Liu Z."/>
            <person name="Lyons E."/>
            <person name="Wicker T."/>
            <person name="Salzberg S.L."/>
            <person name="Devos K.M."/>
            <person name="Dvorak J."/>
        </authorList>
    </citation>
    <scope>NUCLEOTIDE SEQUENCE [LARGE SCALE GENOMIC DNA]</scope>
    <source>
        <strain evidence="8">cv. AL8/78</strain>
    </source>
</reference>
<evidence type="ECO:0000256" key="1">
    <source>
        <dbReference type="ARBA" id="ARBA00005889"/>
    </source>
</evidence>
<keyword evidence="2 6" id="KW-0479">Metal-binding</keyword>
<evidence type="ECO:0000313" key="9">
    <source>
        <dbReference type="Proteomes" id="UP000015105"/>
    </source>
</evidence>
<dbReference type="InterPro" id="IPR006564">
    <property type="entry name" value="Znf_PMZ"/>
</dbReference>
<keyword evidence="4 6" id="KW-0862">Zinc</keyword>
<comment type="subcellular location">
    <subcellularLocation>
        <location evidence="6">Nucleus</location>
    </subcellularLocation>
</comment>
<organism evidence="8 9">
    <name type="scientific">Aegilops tauschii subsp. strangulata</name>
    <name type="common">Goatgrass</name>
    <dbReference type="NCBI Taxonomy" id="200361"/>
    <lineage>
        <taxon>Eukaryota</taxon>
        <taxon>Viridiplantae</taxon>
        <taxon>Streptophyta</taxon>
        <taxon>Embryophyta</taxon>
        <taxon>Tracheophyta</taxon>
        <taxon>Spermatophyta</taxon>
        <taxon>Magnoliopsida</taxon>
        <taxon>Liliopsida</taxon>
        <taxon>Poales</taxon>
        <taxon>Poaceae</taxon>
        <taxon>BOP clade</taxon>
        <taxon>Pooideae</taxon>
        <taxon>Triticodae</taxon>
        <taxon>Triticeae</taxon>
        <taxon>Triticinae</taxon>
        <taxon>Aegilops</taxon>
    </lineage>
</organism>
<dbReference type="PANTHER" id="PTHR31669:SF296">
    <property type="entry name" value="PROTEIN FAR1-RELATED SEQUENCE"/>
    <property type="match status" value="1"/>
</dbReference>
<dbReference type="InterPro" id="IPR031052">
    <property type="entry name" value="FHY3/FAR1"/>
</dbReference>
<dbReference type="GO" id="GO:0008270">
    <property type="term" value="F:zinc ion binding"/>
    <property type="evidence" value="ECO:0007669"/>
    <property type="project" value="UniProtKB-UniRule"/>
</dbReference>
<evidence type="ECO:0000256" key="2">
    <source>
        <dbReference type="ARBA" id="ARBA00022723"/>
    </source>
</evidence>
<reference evidence="9" key="1">
    <citation type="journal article" date="2014" name="Science">
        <title>Ancient hybridizations among the ancestral genomes of bread wheat.</title>
        <authorList>
            <consortium name="International Wheat Genome Sequencing Consortium,"/>
            <person name="Marcussen T."/>
            <person name="Sandve S.R."/>
            <person name="Heier L."/>
            <person name="Spannagl M."/>
            <person name="Pfeifer M."/>
            <person name="Jakobsen K.S."/>
            <person name="Wulff B.B."/>
            <person name="Steuernagel B."/>
            <person name="Mayer K.F."/>
            <person name="Olsen O.A."/>
        </authorList>
    </citation>
    <scope>NUCLEOTIDE SEQUENCE [LARGE SCALE GENOMIC DNA]</scope>
    <source>
        <strain evidence="9">cv. AL8/78</strain>
    </source>
</reference>
<proteinExistence type="inferred from homology"/>
<dbReference type="PANTHER" id="PTHR31669">
    <property type="entry name" value="PROTEIN FAR1-RELATED SEQUENCE 10-RELATED"/>
    <property type="match status" value="1"/>
</dbReference>
<comment type="function">
    <text evidence="6">Putative transcription activator involved in regulating light control of development.</text>
</comment>
<dbReference type="Proteomes" id="UP000015105">
    <property type="component" value="Chromosome 2D"/>
</dbReference>
<dbReference type="PROSITE" id="PS50966">
    <property type="entry name" value="ZF_SWIM"/>
    <property type="match status" value="1"/>
</dbReference>
<dbReference type="GO" id="GO:0006355">
    <property type="term" value="P:regulation of DNA-templated transcription"/>
    <property type="evidence" value="ECO:0007669"/>
    <property type="project" value="UniProtKB-UniRule"/>
</dbReference>
<dbReference type="STRING" id="200361.A0A453B7U4"/>
<keyword evidence="6" id="KW-0539">Nucleus</keyword>
<dbReference type="Gramene" id="AET2Gv20403300.1">
    <property type="protein sequence ID" value="AET2Gv20403300.1"/>
    <property type="gene ID" value="AET2Gv20403300"/>
</dbReference>
<dbReference type="EnsemblPlants" id="AET2Gv20403300.1">
    <property type="protein sequence ID" value="AET2Gv20403300.1"/>
    <property type="gene ID" value="AET2Gv20403300"/>
</dbReference>
<reference evidence="9" key="2">
    <citation type="journal article" date="2017" name="Nat. Plants">
        <title>The Aegilops tauschii genome reveals multiple impacts of transposons.</title>
        <authorList>
            <person name="Zhao G."/>
            <person name="Zou C."/>
            <person name="Li K."/>
            <person name="Wang K."/>
            <person name="Li T."/>
            <person name="Gao L."/>
            <person name="Zhang X."/>
            <person name="Wang H."/>
            <person name="Yang Z."/>
            <person name="Liu X."/>
            <person name="Jiang W."/>
            <person name="Mao L."/>
            <person name="Kong X."/>
            <person name="Jiao Y."/>
            <person name="Jia J."/>
        </authorList>
    </citation>
    <scope>NUCLEOTIDE SEQUENCE [LARGE SCALE GENOMIC DNA]</scope>
    <source>
        <strain evidence="9">cv. AL8/78</strain>
    </source>
</reference>
<evidence type="ECO:0000256" key="3">
    <source>
        <dbReference type="ARBA" id="ARBA00022771"/>
    </source>
</evidence>
<protein>
    <recommendedName>
        <fullName evidence="6">Protein FAR1-RELATED SEQUENCE</fullName>
    </recommendedName>
</protein>
<dbReference type="Pfam" id="PF04434">
    <property type="entry name" value="SWIM"/>
    <property type="match status" value="1"/>
</dbReference>
<dbReference type="SMART" id="SM00575">
    <property type="entry name" value="ZnF_PMZ"/>
    <property type="match status" value="1"/>
</dbReference>
<dbReference type="GO" id="GO:0005634">
    <property type="term" value="C:nucleus"/>
    <property type="evidence" value="ECO:0007669"/>
    <property type="project" value="UniProtKB-SubCell"/>
</dbReference>
<name>A0A453B7U4_AEGTS</name>
<evidence type="ECO:0000313" key="8">
    <source>
        <dbReference type="EnsemblPlants" id="AET2Gv20403300.1"/>
    </source>
</evidence>
<keyword evidence="9" id="KW-1185">Reference proteome</keyword>
<evidence type="ECO:0000256" key="5">
    <source>
        <dbReference type="PROSITE-ProRule" id="PRU00325"/>
    </source>
</evidence>
<feature type="domain" description="SWIM-type" evidence="7">
    <location>
        <begin position="146"/>
        <end position="182"/>
    </location>
</feature>
<keyword evidence="3 5" id="KW-0863">Zinc-finger</keyword>
<evidence type="ECO:0000256" key="6">
    <source>
        <dbReference type="RuleBase" id="RU367018"/>
    </source>
</evidence>
<sequence>MRQLHTPILRSYTNIGTLGCHVTSSIDFFPFLQSTQRSEGFNAVLKRYVNPHKSILNFVKEYHKIQTHILIKEGCNDYRTEHLDLDMWSQFPIEKQAYKTYTRDLYCKFRDEFSMIGRYNAFQIGVETFELRPNTEWVVKYGYRNYLVLAKIPEGQFSCECTKMERDGILCCHILKVFTHIGLDVIPEQYMLTRWTPIAIPSVPSATSQQSDVMPPASLKEIRHANMTSDFQKLAKFACGSDAAKGIVDKHMRATRTEIVQLNKSRRKKGCKRGRSVRW</sequence>
<reference evidence="8" key="5">
    <citation type="journal article" date="2021" name="G3 (Bethesda)">
        <title>Aegilops tauschii genome assembly Aet v5.0 features greater sequence contiguity and improved annotation.</title>
        <authorList>
            <person name="Wang L."/>
            <person name="Zhu T."/>
            <person name="Rodriguez J.C."/>
            <person name="Deal K.R."/>
            <person name="Dubcovsky J."/>
            <person name="McGuire P.E."/>
            <person name="Lux T."/>
            <person name="Spannagl M."/>
            <person name="Mayer K.F.X."/>
            <person name="Baldrich P."/>
            <person name="Meyers B.C."/>
            <person name="Huo N."/>
            <person name="Gu Y.Q."/>
            <person name="Zhou H."/>
            <person name="Devos K.M."/>
            <person name="Bennetzen J.L."/>
            <person name="Unver T."/>
            <person name="Budak H."/>
            <person name="Gulick P.J."/>
            <person name="Galiba G."/>
            <person name="Kalapos B."/>
            <person name="Nelson D.R."/>
            <person name="Li P."/>
            <person name="You F.M."/>
            <person name="Luo M.C."/>
            <person name="Dvorak J."/>
        </authorList>
    </citation>
    <scope>NUCLEOTIDE SEQUENCE [LARGE SCALE GENOMIC DNA]</scope>
    <source>
        <strain evidence="8">cv. AL8/78</strain>
    </source>
</reference>
<accession>A0A453B7U4</accession>
<dbReference type="AlphaFoldDB" id="A0A453B7U4"/>
<reference evidence="8" key="4">
    <citation type="submission" date="2019-03" db="UniProtKB">
        <authorList>
            <consortium name="EnsemblPlants"/>
        </authorList>
    </citation>
    <scope>IDENTIFICATION</scope>
</reference>
<comment type="similarity">
    <text evidence="1 6">Belongs to the FHY3/FAR1 family.</text>
</comment>
<evidence type="ECO:0000259" key="7">
    <source>
        <dbReference type="PROSITE" id="PS50966"/>
    </source>
</evidence>
<dbReference type="InterPro" id="IPR007527">
    <property type="entry name" value="Znf_SWIM"/>
</dbReference>